<feature type="chain" id="PRO_5044831696" evidence="1">
    <location>
        <begin position="21"/>
        <end position="91"/>
    </location>
</feature>
<proteinExistence type="predicted"/>
<feature type="signal peptide" evidence="1">
    <location>
        <begin position="1"/>
        <end position="20"/>
    </location>
</feature>
<sequence>MSITSVTLFLFLHLFSLIQAYNPEDRYTASCGTTGRFSEATDVHSNSSIIFHNFDRIVELQRRLTANHEYRLVNTISPSPPLHTAPSIHPR</sequence>
<keyword evidence="3" id="KW-1185">Reference proteome</keyword>
<dbReference type="Proteomes" id="UP001603857">
    <property type="component" value="Unassembled WGS sequence"/>
</dbReference>
<evidence type="ECO:0000313" key="2">
    <source>
        <dbReference type="EMBL" id="KAL2335411.1"/>
    </source>
</evidence>
<accession>A0ABD1MHW1</accession>
<dbReference type="AlphaFoldDB" id="A0ABD1MHW1"/>
<protein>
    <submittedName>
        <fullName evidence="2">Uncharacterized protein</fullName>
    </submittedName>
</protein>
<reference evidence="2 3" key="1">
    <citation type="submission" date="2024-08" db="EMBL/GenBank/DDBJ databases">
        <title>Insights into the chromosomal genome structure of Flemingia macrophylla.</title>
        <authorList>
            <person name="Ding Y."/>
            <person name="Zhao Y."/>
            <person name="Bi W."/>
            <person name="Wu M."/>
            <person name="Zhao G."/>
            <person name="Gong Y."/>
            <person name="Li W."/>
            <person name="Zhang P."/>
        </authorList>
    </citation>
    <scope>NUCLEOTIDE SEQUENCE [LARGE SCALE GENOMIC DNA]</scope>
    <source>
        <strain evidence="2">DYQJB</strain>
        <tissue evidence="2">Leaf</tissue>
    </source>
</reference>
<keyword evidence="1" id="KW-0732">Signal</keyword>
<gene>
    <name evidence="2" type="ORF">Fmac_016624</name>
</gene>
<evidence type="ECO:0000256" key="1">
    <source>
        <dbReference type="SAM" id="SignalP"/>
    </source>
</evidence>
<name>A0ABD1MHW1_9FABA</name>
<dbReference type="EMBL" id="JBGMDY010000005">
    <property type="protein sequence ID" value="KAL2335411.1"/>
    <property type="molecule type" value="Genomic_DNA"/>
</dbReference>
<organism evidence="2 3">
    <name type="scientific">Flemingia macrophylla</name>
    <dbReference type="NCBI Taxonomy" id="520843"/>
    <lineage>
        <taxon>Eukaryota</taxon>
        <taxon>Viridiplantae</taxon>
        <taxon>Streptophyta</taxon>
        <taxon>Embryophyta</taxon>
        <taxon>Tracheophyta</taxon>
        <taxon>Spermatophyta</taxon>
        <taxon>Magnoliopsida</taxon>
        <taxon>eudicotyledons</taxon>
        <taxon>Gunneridae</taxon>
        <taxon>Pentapetalae</taxon>
        <taxon>rosids</taxon>
        <taxon>fabids</taxon>
        <taxon>Fabales</taxon>
        <taxon>Fabaceae</taxon>
        <taxon>Papilionoideae</taxon>
        <taxon>50 kb inversion clade</taxon>
        <taxon>NPAAA clade</taxon>
        <taxon>indigoferoid/millettioid clade</taxon>
        <taxon>Phaseoleae</taxon>
        <taxon>Flemingia</taxon>
    </lineage>
</organism>
<comment type="caution">
    <text evidence="2">The sequence shown here is derived from an EMBL/GenBank/DDBJ whole genome shotgun (WGS) entry which is preliminary data.</text>
</comment>
<evidence type="ECO:0000313" key="3">
    <source>
        <dbReference type="Proteomes" id="UP001603857"/>
    </source>
</evidence>